<dbReference type="EMBL" id="SRLO01001206">
    <property type="protein sequence ID" value="TNN40240.1"/>
    <property type="molecule type" value="Genomic_DNA"/>
</dbReference>
<reference evidence="2 3" key="1">
    <citation type="submission" date="2019-03" db="EMBL/GenBank/DDBJ databases">
        <title>First draft genome of Liparis tanakae, snailfish: a comprehensive survey of snailfish specific genes.</title>
        <authorList>
            <person name="Kim W."/>
            <person name="Song I."/>
            <person name="Jeong J.-H."/>
            <person name="Kim D."/>
            <person name="Kim S."/>
            <person name="Ryu S."/>
            <person name="Song J.Y."/>
            <person name="Lee S.K."/>
        </authorList>
    </citation>
    <scope>NUCLEOTIDE SEQUENCE [LARGE SCALE GENOMIC DNA]</scope>
    <source>
        <tissue evidence="2">Muscle</tissue>
    </source>
</reference>
<dbReference type="AlphaFoldDB" id="A0A4Z2FH54"/>
<evidence type="ECO:0000313" key="2">
    <source>
        <dbReference type="EMBL" id="TNN40240.1"/>
    </source>
</evidence>
<accession>A0A4Z2FH54</accession>
<comment type="caution">
    <text evidence="2">The sequence shown here is derived from an EMBL/GenBank/DDBJ whole genome shotgun (WGS) entry which is preliminary data.</text>
</comment>
<proteinExistence type="predicted"/>
<keyword evidence="3" id="KW-1185">Reference proteome</keyword>
<feature type="region of interest" description="Disordered" evidence="1">
    <location>
        <begin position="1"/>
        <end position="37"/>
    </location>
</feature>
<sequence length="61" mass="5749">MQEPSGALVEGRGGPVSAGVSPHTAPGSSLGSSSLILGRLADNGSEVSSASNRSPSEGAGA</sequence>
<name>A0A4Z2FH54_9TELE</name>
<evidence type="ECO:0000256" key="1">
    <source>
        <dbReference type="SAM" id="MobiDB-lite"/>
    </source>
</evidence>
<protein>
    <submittedName>
        <fullName evidence="2">Uncharacterized protein</fullName>
    </submittedName>
</protein>
<gene>
    <name evidence="2" type="ORF">EYF80_049581</name>
</gene>
<feature type="compositionally biased region" description="Low complexity" evidence="1">
    <location>
        <begin position="27"/>
        <end position="37"/>
    </location>
</feature>
<evidence type="ECO:0000313" key="3">
    <source>
        <dbReference type="Proteomes" id="UP000314294"/>
    </source>
</evidence>
<dbReference type="Proteomes" id="UP000314294">
    <property type="component" value="Unassembled WGS sequence"/>
</dbReference>
<organism evidence="2 3">
    <name type="scientific">Liparis tanakae</name>
    <name type="common">Tanaka's snailfish</name>
    <dbReference type="NCBI Taxonomy" id="230148"/>
    <lineage>
        <taxon>Eukaryota</taxon>
        <taxon>Metazoa</taxon>
        <taxon>Chordata</taxon>
        <taxon>Craniata</taxon>
        <taxon>Vertebrata</taxon>
        <taxon>Euteleostomi</taxon>
        <taxon>Actinopterygii</taxon>
        <taxon>Neopterygii</taxon>
        <taxon>Teleostei</taxon>
        <taxon>Neoteleostei</taxon>
        <taxon>Acanthomorphata</taxon>
        <taxon>Eupercaria</taxon>
        <taxon>Perciformes</taxon>
        <taxon>Cottioidei</taxon>
        <taxon>Cottales</taxon>
        <taxon>Liparidae</taxon>
        <taxon>Liparis</taxon>
    </lineage>
</organism>